<name>E5AFR9_LEPMJ</name>
<dbReference type="HOGENOM" id="CLU_3087695_0_0_1"/>
<protein>
    <submittedName>
        <fullName evidence="2">Predicted protein</fullName>
    </submittedName>
</protein>
<dbReference type="Proteomes" id="UP000002668">
    <property type="component" value="Genome"/>
</dbReference>
<gene>
    <name evidence="2" type="ORF">LEMA_uP008450.1</name>
</gene>
<evidence type="ECO:0000256" key="1">
    <source>
        <dbReference type="SAM" id="MobiDB-lite"/>
    </source>
</evidence>
<feature type="region of interest" description="Disordered" evidence="1">
    <location>
        <begin position="1"/>
        <end position="52"/>
    </location>
</feature>
<evidence type="ECO:0000313" key="2">
    <source>
        <dbReference type="EMBL" id="CBY02058.1"/>
    </source>
</evidence>
<dbReference type="VEuPathDB" id="FungiDB:LEMA_uP008450.1"/>
<keyword evidence="3" id="KW-1185">Reference proteome</keyword>
<dbReference type="OrthoDB" id="10419000at2759"/>
<dbReference type="AlphaFoldDB" id="E5AFR9"/>
<feature type="compositionally biased region" description="Polar residues" evidence="1">
    <location>
        <begin position="43"/>
        <end position="52"/>
    </location>
</feature>
<sequence length="52" mass="6030">MNPFHHPSGYLPYHPSYRDISPPRNAHEMPRPGYHPADYRTTFPPSDDQSPP</sequence>
<reference evidence="3" key="1">
    <citation type="journal article" date="2011" name="Nat. Commun.">
        <title>Effector diversification within compartments of the Leptosphaeria maculans genome affected by Repeat-Induced Point mutations.</title>
        <authorList>
            <person name="Rouxel T."/>
            <person name="Grandaubert J."/>
            <person name="Hane J.K."/>
            <person name="Hoede C."/>
            <person name="van de Wouw A.P."/>
            <person name="Couloux A."/>
            <person name="Dominguez V."/>
            <person name="Anthouard V."/>
            <person name="Bally P."/>
            <person name="Bourras S."/>
            <person name="Cozijnsen A.J."/>
            <person name="Ciuffetti L.M."/>
            <person name="Degrave A."/>
            <person name="Dilmaghani A."/>
            <person name="Duret L."/>
            <person name="Fudal I."/>
            <person name="Goodwin S.B."/>
            <person name="Gout L."/>
            <person name="Glaser N."/>
            <person name="Linglin J."/>
            <person name="Kema G.H.J."/>
            <person name="Lapalu N."/>
            <person name="Lawrence C.B."/>
            <person name="May K."/>
            <person name="Meyer M."/>
            <person name="Ollivier B."/>
            <person name="Poulain J."/>
            <person name="Schoch C.L."/>
            <person name="Simon A."/>
            <person name="Spatafora J.W."/>
            <person name="Stachowiak A."/>
            <person name="Turgeon B.G."/>
            <person name="Tyler B.M."/>
            <person name="Vincent D."/>
            <person name="Weissenbach J."/>
            <person name="Amselem J."/>
            <person name="Quesneville H."/>
            <person name="Oliver R.P."/>
            <person name="Wincker P."/>
            <person name="Balesdent M.-H."/>
            <person name="Howlett B.J."/>
        </authorList>
    </citation>
    <scope>NUCLEOTIDE SEQUENCE [LARGE SCALE GENOMIC DNA]</scope>
    <source>
        <strain evidence="3">JN3 / isolate v23.1.3 / race Av1-4-5-6-7-8</strain>
    </source>
</reference>
<proteinExistence type="predicted"/>
<organism evidence="2 3">
    <name type="scientific">Leptosphaeria maculans (strain JN3 / isolate v23.1.3 / race Av1-4-5-6-7-8)</name>
    <name type="common">Blackleg fungus</name>
    <name type="synonym">Phoma lingam</name>
    <dbReference type="NCBI Taxonomy" id="985895"/>
    <lineage>
        <taxon>Eukaryota</taxon>
        <taxon>Fungi</taxon>
        <taxon>Dikarya</taxon>
        <taxon>Ascomycota</taxon>
        <taxon>Pezizomycotina</taxon>
        <taxon>Dothideomycetes</taxon>
        <taxon>Pleosporomycetidae</taxon>
        <taxon>Pleosporales</taxon>
        <taxon>Pleosporineae</taxon>
        <taxon>Leptosphaeriaceae</taxon>
        <taxon>Plenodomus</taxon>
        <taxon>Plenodomus lingam/Leptosphaeria maculans species complex</taxon>
    </lineage>
</organism>
<dbReference type="InParanoid" id="E5AFR9"/>
<dbReference type="EMBL" id="FP929139">
    <property type="protein sequence ID" value="CBY02058.1"/>
    <property type="molecule type" value="Genomic_DNA"/>
</dbReference>
<accession>E5AFR9</accession>
<evidence type="ECO:0000313" key="3">
    <source>
        <dbReference type="Proteomes" id="UP000002668"/>
    </source>
</evidence>